<gene>
    <name evidence="2" type="ORF">MTIM_41170</name>
</gene>
<accession>A0A7I9ZBI8</accession>
<dbReference type="EMBL" id="BLLA01000001">
    <property type="protein sequence ID" value="GFG98238.1"/>
    <property type="molecule type" value="Genomic_DNA"/>
</dbReference>
<dbReference type="AlphaFoldDB" id="A0A7I9ZBI8"/>
<proteinExistence type="predicted"/>
<dbReference type="Proteomes" id="UP000465301">
    <property type="component" value="Unassembled WGS sequence"/>
</dbReference>
<keyword evidence="3" id="KW-1185">Reference proteome</keyword>
<organism evidence="2 3">
    <name type="scientific">Mycobacterium timonense</name>
    <dbReference type="NCBI Taxonomy" id="701043"/>
    <lineage>
        <taxon>Bacteria</taxon>
        <taxon>Bacillati</taxon>
        <taxon>Actinomycetota</taxon>
        <taxon>Actinomycetes</taxon>
        <taxon>Mycobacteriales</taxon>
        <taxon>Mycobacteriaceae</taxon>
        <taxon>Mycobacterium</taxon>
        <taxon>Mycobacterium avium complex (MAC)</taxon>
    </lineage>
</organism>
<sequence>MSGEIRPGDWANVNASAIAPTNHNQRRDTADEVRVVSAGSGRAAPTSPLATVAVLDPVEH</sequence>
<evidence type="ECO:0000313" key="2">
    <source>
        <dbReference type="EMBL" id="GFG98238.1"/>
    </source>
</evidence>
<feature type="compositionally biased region" description="Basic and acidic residues" evidence="1">
    <location>
        <begin position="25"/>
        <end position="34"/>
    </location>
</feature>
<evidence type="ECO:0000256" key="1">
    <source>
        <dbReference type="SAM" id="MobiDB-lite"/>
    </source>
</evidence>
<name>A0A7I9ZBI8_9MYCO</name>
<protein>
    <submittedName>
        <fullName evidence="2">Uncharacterized protein</fullName>
    </submittedName>
</protein>
<feature type="region of interest" description="Disordered" evidence="1">
    <location>
        <begin position="1"/>
        <end position="48"/>
    </location>
</feature>
<comment type="caution">
    <text evidence="2">The sequence shown here is derived from an EMBL/GenBank/DDBJ whole genome shotgun (WGS) entry which is preliminary data.</text>
</comment>
<feature type="compositionally biased region" description="Polar residues" evidence="1">
    <location>
        <begin position="13"/>
        <end position="23"/>
    </location>
</feature>
<reference evidence="2 3" key="1">
    <citation type="journal article" date="2019" name="Emerg. Microbes Infect.">
        <title>Comprehensive subspecies identification of 175 nontuberculous mycobacteria species based on 7547 genomic profiles.</title>
        <authorList>
            <person name="Matsumoto Y."/>
            <person name="Kinjo T."/>
            <person name="Motooka D."/>
            <person name="Nabeya D."/>
            <person name="Jung N."/>
            <person name="Uechi K."/>
            <person name="Horii T."/>
            <person name="Iida T."/>
            <person name="Fujita J."/>
            <person name="Nakamura S."/>
        </authorList>
    </citation>
    <scope>NUCLEOTIDE SEQUENCE [LARGE SCALE GENOMIC DNA]</scope>
    <source>
        <strain evidence="2 3">JCM 30726</strain>
    </source>
</reference>
<evidence type="ECO:0000313" key="3">
    <source>
        <dbReference type="Proteomes" id="UP000465301"/>
    </source>
</evidence>